<feature type="region of interest" description="Disordered" evidence="1">
    <location>
        <begin position="120"/>
        <end position="150"/>
    </location>
</feature>
<dbReference type="STRING" id="29170.A0A368FZY3"/>
<protein>
    <submittedName>
        <fullName evidence="2">Uncharacterized protein</fullName>
    </submittedName>
</protein>
<feature type="region of interest" description="Disordered" evidence="1">
    <location>
        <begin position="59"/>
        <end position="106"/>
    </location>
</feature>
<proteinExistence type="predicted"/>
<reference evidence="2 3" key="1">
    <citation type="submission" date="2014-10" db="EMBL/GenBank/DDBJ databases">
        <title>Draft genome of the hookworm Ancylostoma caninum.</title>
        <authorList>
            <person name="Mitreva M."/>
        </authorList>
    </citation>
    <scope>NUCLEOTIDE SEQUENCE [LARGE SCALE GENOMIC DNA]</scope>
    <source>
        <strain evidence="2 3">Baltimore</strain>
    </source>
</reference>
<dbReference type="OrthoDB" id="16284at2759"/>
<sequence>MLVYSSVHDDPIEQQVEFLNCSIFQARDEFLACFDKGVDAGKTEEQVLWTSLRVRDLSNAASKPPRRRKSAVISKVSPESAATGADPSTSSAPIRKRESKPKTSHASLAVEPKVFSKLTVSSNVPPQHSLEKSDEKGPHPTSETSTNGCEHWSLPSLVEAEIVDTQPLLKFVDFSKSSITDDVPENINIHRLLASLRLCHKLKFGSQVIRARLTTLTPPAVLEASRLLAEGEMRRRCAVRTQTVEDLEDIASLASDLRDQLKRIRLPPSMSVTINALLGCVIDPLRTVSTFSSNAFKLPVYRHEVHHHLACAALDCEQWQIFKLIMESCPLSPHYSPILVFHIIDFAVRNPEKRREVMEWYMNVIAQERLPLNQLQWSKYASNLISVCGSKADPVNVTKQGGLTTIAGKSLPISIPVEEPITDTDFQRLKADLNTLLNELSKGSGSVTKKEVAALRQNVRSWAKTDKKGCRNRFVKRLSCISEGLADEYENAIVVTRHFLADKLKSVRWRGNVRIFSCTSL</sequence>
<dbReference type="Proteomes" id="UP000252519">
    <property type="component" value="Unassembled WGS sequence"/>
</dbReference>
<feature type="compositionally biased region" description="Basic and acidic residues" evidence="1">
    <location>
        <begin position="129"/>
        <end position="138"/>
    </location>
</feature>
<keyword evidence="3" id="KW-1185">Reference proteome</keyword>
<evidence type="ECO:0000256" key="1">
    <source>
        <dbReference type="SAM" id="MobiDB-lite"/>
    </source>
</evidence>
<dbReference type="AlphaFoldDB" id="A0A368FZY3"/>
<evidence type="ECO:0000313" key="3">
    <source>
        <dbReference type="Proteomes" id="UP000252519"/>
    </source>
</evidence>
<accession>A0A368FZY3</accession>
<comment type="caution">
    <text evidence="2">The sequence shown here is derived from an EMBL/GenBank/DDBJ whole genome shotgun (WGS) entry which is preliminary data.</text>
</comment>
<organism evidence="2 3">
    <name type="scientific">Ancylostoma caninum</name>
    <name type="common">Dog hookworm</name>
    <dbReference type="NCBI Taxonomy" id="29170"/>
    <lineage>
        <taxon>Eukaryota</taxon>
        <taxon>Metazoa</taxon>
        <taxon>Ecdysozoa</taxon>
        <taxon>Nematoda</taxon>
        <taxon>Chromadorea</taxon>
        <taxon>Rhabditida</taxon>
        <taxon>Rhabditina</taxon>
        <taxon>Rhabditomorpha</taxon>
        <taxon>Strongyloidea</taxon>
        <taxon>Ancylostomatidae</taxon>
        <taxon>Ancylostomatinae</taxon>
        <taxon>Ancylostoma</taxon>
    </lineage>
</organism>
<gene>
    <name evidence="2" type="ORF">ANCCAN_17093</name>
</gene>
<evidence type="ECO:0000313" key="2">
    <source>
        <dbReference type="EMBL" id="RCN37018.1"/>
    </source>
</evidence>
<name>A0A368FZY3_ANCCA</name>
<dbReference type="EMBL" id="JOJR01000504">
    <property type="protein sequence ID" value="RCN37018.1"/>
    <property type="molecule type" value="Genomic_DNA"/>
</dbReference>